<comment type="cofactor">
    <cofactor evidence="1">
        <name>Zn(2+)</name>
        <dbReference type="ChEBI" id="CHEBI:29105"/>
    </cofactor>
</comment>
<evidence type="ECO:0000256" key="1">
    <source>
        <dbReference type="ARBA" id="ARBA00001947"/>
    </source>
</evidence>
<keyword evidence="6" id="KW-0812">Transmembrane</keyword>
<dbReference type="Gene3D" id="2.20.25.100">
    <property type="entry name" value="Zn-binding ribosomal proteins"/>
    <property type="match status" value="1"/>
</dbReference>
<dbReference type="Pfam" id="PF01667">
    <property type="entry name" value="Ribosomal_S27e"/>
    <property type="match status" value="1"/>
</dbReference>
<name>A0A5D2AYW2_GOSDA</name>
<dbReference type="GO" id="GO:0006412">
    <property type="term" value="P:translation"/>
    <property type="evidence" value="ECO:0007669"/>
    <property type="project" value="InterPro"/>
</dbReference>
<dbReference type="AlphaFoldDB" id="A0A5D2AYW2"/>
<dbReference type="SUPFAM" id="SSF57829">
    <property type="entry name" value="Zn-binding ribosomal proteins"/>
    <property type="match status" value="1"/>
</dbReference>
<keyword evidence="3" id="KW-0862">Zinc</keyword>
<gene>
    <name evidence="7" type="ORF">ES288_D10G109200v1</name>
</gene>
<evidence type="ECO:0000256" key="4">
    <source>
        <dbReference type="ARBA" id="ARBA00022980"/>
    </source>
</evidence>
<evidence type="ECO:0000256" key="3">
    <source>
        <dbReference type="ARBA" id="ARBA00022833"/>
    </source>
</evidence>
<dbReference type="Proteomes" id="UP000323506">
    <property type="component" value="Chromosome D10"/>
</dbReference>
<protein>
    <recommendedName>
        <fullName evidence="9">40S ribosomal protein S27</fullName>
    </recommendedName>
</protein>
<proteinExistence type="inferred from homology"/>
<dbReference type="PANTHER" id="PTHR11594">
    <property type="entry name" value="40S RIBOSOMAL PROTEIN S27"/>
    <property type="match status" value="1"/>
</dbReference>
<dbReference type="GO" id="GO:0005840">
    <property type="term" value="C:ribosome"/>
    <property type="evidence" value="ECO:0007669"/>
    <property type="project" value="UniProtKB-KW"/>
</dbReference>
<feature type="transmembrane region" description="Helical" evidence="6">
    <location>
        <begin position="34"/>
        <end position="54"/>
    </location>
</feature>
<dbReference type="InterPro" id="IPR023407">
    <property type="entry name" value="Ribosomal_eS27_Zn-bd_dom_sf"/>
</dbReference>
<evidence type="ECO:0000313" key="8">
    <source>
        <dbReference type="Proteomes" id="UP000323506"/>
    </source>
</evidence>
<keyword evidence="8" id="KW-1185">Reference proteome</keyword>
<organism evidence="7 8">
    <name type="scientific">Gossypium darwinii</name>
    <name type="common">Darwin's cotton</name>
    <name type="synonym">Gossypium barbadense var. darwinii</name>
    <dbReference type="NCBI Taxonomy" id="34276"/>
    <lineage>
        <taxon>Eukaryota</taxon>
        <taxon>Viridiplantae</taxon>
        <taxon>Streptophyta</taxon>
        <taxon>Embryophyta</taxon>
        <taxon>Tracheophyta</taxon>
        <taxon>Spermatophyta</taxon>
        <taxon>Magnoliopsida</taxon>
        <taxon>eudicotyledons</taxon>
        <taxon>Gunneridae</taxon>
        <taxon>Pentapetalae</taxon>
        <taxon>rosids</taxon>
        <taxon>malvids</taxon>
        <taxon>Malvales</taxon>
        <taxon>Malvaceae</taxon>
        <taxon>Malvoideae</taxon>
        <taxon>Gossypium</taxon>
    </lineage>
</organism>
<keyword evidence="5" id="KW-0687">Ribonucleoprotein</keyword>
<reference evidence="7 8" key="1">
    <citation type="submission" date="2019-06" db="EMBL/GenBank/DDBJ databases">
        <title>WGS assembly of Gossypium darwinii.</title>
        <authorList>
            <person name="Chen Z.J."/>
            <person name="Sreedasyam A."/>
            <person name="Ando A."/>
            <person name="Song Q."/>
            <person name="De L."/>
            <person name="Hulse-Kemp A."/>
            <person name="Ding M."/>
            <person name="Ye W."/>
            <person name="Kirkbride R."/>
            <person name="Jenkins J."/>
            <person name="Plott C."/>
            <person name="Lovell J."/>
            <person name="Lin Y.-M."/>
            <person name="Vaughn R."/>
            <person name="Liu B."/>
            <person name="Li W."/>
            <person name="Simpson S."/>
            <person name="Scheffler B."/>
            <person name="Saski C."/>
            <person name="Grover C."/>
            <person name="Hu G."/>
            <person name="Conover J."/>
            <person name="Carlson J."/>
            <person name="Shu S."/>
            <person name="Boston L."/>
            <person name="Williams M."/>
            <person name="Peterson D."/>
            <person name="Mcgee K."/>
            <person name="Jones D."/>
            <person name="Wendel J."/>
            <person name="Stelly D."/>
            <person name="Grimwood J."/>
            <person name="Schmutz J."/>
        </authorList>
    </citation>
    <scope>NUCLEOTIDE SEQUENCE [LARGE SCALE GENOMIC DNA]</scope>
    <source>
        <strain evidence="7">1808015.09</strain>
    </source>
</reference>
<evidence type="ECO:0000256" key="2">
    <source>
        <dbReference type="ARBA" id="ARBA00010919"/>
    </source>
</evidence>
<dbReference type="InterPro" id="IPR011332">
    <property type="entry name" value="Ribosomal_zn-bd"/>
</dbReference>
<comment type="similarity">
    <text evidence="2">Belongs to the eukaryotic ribosomal protein eS27 family.</text>
</comment>
<evidence type="ECO:0000313" key="7">
    <source>
        <dbReference type="EMBL" id="TYG49628.1"/>
    </source>
</evidence>
<dbReference type="GO" id="GO:0003735">
    <property type="term" value="F:structural constituent of ribosome"/>
    <property type="evidence" value="ECO:0007669"/>
    <property type="project" value="InterPro"/>
</dbReference>
<dbReference type="InterPro" id="IPR000592">
    <property type="entry name" value="Ribosomal_eS27"/>
</dbReference>
<evidence type="ECO:0008006" key="9">
    <source>
        <dbReference type="Google" id="ProtNLM"/>
    </source>
</evidence>
<evidence type="ECO:0000256" key="6">
    <source>
        <dbReference type="SAM" id="Phobius"/>
    </source>
</evidence>
<keyword evidence="4" id="KW-0689">Ribosomal protein</keyword>
<dbReference type="GO" id="GO:1990904">
    <property type="term" value="C:ribonucleoprotein complex"/>
    <property type="evidence" value="ECO:0007669"/>
    <property type="project" value="UniProtKB-KW"/>
</dbReference>
<keyword evidence="6" id="KW-0472">Membrane</keyword>
<evidence type="ECO:0000256" key="5">
    <source>
        <dbReference type="ARBA" id="ARBA00023274"/>
    </source>
</evidence>
<keyword evidence="6" id="KW-1133">Transmembrane helix</keyword>
<dbReference type="EMBL" id="CM017710">
    <property type="protein sequence ID" value="TYG49628.1"/>
    <property type="molecule type" value="Genomic_DNA"/>
</dbReference>
<sequence>MAFQNDIDLLNPPAELEKKKHKLKYLVQTPNSFFMIYVCVGINFFSLGVGFCLVKDVKSMYGIHLMISTYLCLWFGDKTIVFSHSQIVVVCGNCQTILCQPIGSKARLTVMTR</sequence>
<accession>A0A5D2AYW2</accession>